<accession>A0A9D4RUZ4</accession>
<dbReference type="Proteomes" id="UP000828390">
    <property type="component" value="Unassembled WGS sequence"/>
</dbReference>
<keyword evidence="2" id="KW-1185">Reference proteome</keyword>
<evidence type="ECO:0000313" key="1">
    <source>
        <dbReference type="EMBL" id="KAH3879748.1"/>
    </source>
</evidence>
<sequence length="191" mass="20776">MSFCGKSCIFSKCTKADTRKCYCSRHCYQIPESVIVPDIVISEKNEGRILFTTLCNLLLIFSPYFPFTGGGLPLQQPSQIIVWWHSASDVAQLGLHVQCILATAATVGSAVYNVWTTTFLQQFITTPSSVVGQPALSRAHLALRAVAVTLFSSCPAPCVSLVYSTVSMATKFATESLTSTQYSLWGKAMCP</sequence>
<reference evidence="1" key="2">
    <citation type="submission" date="2020-11" db="EMBL/GenBank/DDBJ databases">
        <authorList>
            <person name="McCartney M.A."/>
            <person name="Auch B."/>
            <person name="Kono T."/>
            <person name="Mallez S."/>
            <person name="Becker A."/>
            <person name="Gohl D.M."/>
            <person name="Silverstein K.A.T."/>
            <person name="Koren S."/>
            <person name="Bechman K.B."/>
            <person name="Herman A."/>
            <person name="Abrahante J.E."/>
            <person name="Garbe J."/>
        </authorList>
    </citation>
    <scope>NUCLEOTIDE SEQUENCE</scope>
    <source>
        <strain evidence="1">Duluth1</strain>
        <tissue evidence="1">Whole animal</tissue>
    </source>
</reference>
<proteinExistence type="predicted"/>
<reference evidence="1" key="1">
    <citation type="journal article" date="2019" name="bioRxiv">
        <title>The Genome of the Zebra Mussel, Dreissena polymorpha: A Resource for Invasive Species Research.</title>
        <authorList>
            <person name="McCartney M.A."/>
            <person name="Auch B."/>
            <person name="Kono T."/>
            <person name="Mallez S."/>
            <person name="Zhang Y."/>
            <person name="Obille A."/>
            <person name="Becker A."/>
            <person name="Abrahante J.E."/>
            <person name="Garbe J."/>
            <person name="Badalamenti J.P."/>
            <person name="Herman A."/>
            <person name="Mangelson H."/>
            <person name="Liachko I."/>
            <person name="Sullivan S."/>
            <person name="Sone E.D."/>
            <person name="Koren S."/>
            <person name="Silverstein K.A.T."/>
            <person name="Beckman K.B."/>
            <person name="Gohl D.M."/>
        </authorList>
    </citation>
    <scope>NUCLEOTIDE SEQUENCE</scope>
    <source>
        <strain evidence="1">Duluth1</strain>
        <tissue evidence="1">Whole animal</tissue>
    </source>
</reference>
<protein>
    <submittedName>
        <fullName evidence="1">Uncharacterized protein</fullName>
    </submittedName>
</protein>
<name>A0A9D4RUZ4_DREPO</name>
<evidence type="ECO:0000313" key="2">
    <source>
        <dbReference type="Proteomes" id="UP000828390"/>
    </source>
</evidence>
<comment type="caution">
    <text evidence="1">The sequence shown here is derived from an EMBL/GenBank/DDBJ whole genome shotgun (WGS) entry which is preliminary data.</text>
</comment>
<gene>
    <name evidence="1" type="ORF">DPMN_003654</name>
</gene>
<organism evidence="1 2">
    <name type="scientific">Dreissena polymorpha</name>
    <name type="common">Zebra mussel</name>
    <name type="synonym">Mytilus polymorpha</name>
    <dbReference type="NCBI Taxonomy" id="45954"/>
    <lineage>
        <taxon>Eukaryota</taxon>
        <taxon>Metazoa</taxon>
        <taxon>Spiralia</taxon>
        <taxon>Lophotrochozoa</taxon>
        <taxon>Mollusca</taxon>
        <taxon>Bivalvia</taxon>
        <taxon>Autobranchia</taxon>
        <taxon>Heteroconchia</taxon>
        <taxon>Euheterodonta</taxon>
        <taxon>Imparidentia</taxon>
        <taxon>Neoheterodontei</taxon>
        <taxon>Myida</taxon>
        <taxon>Dreissenoidea</taxon>
        <taxon>Dreissenidae</taxon>
        <taxon>Dreissena</taxon>
    </lineage>
</organism>
<dbReference type="AlphaFoldDB" id="A0A9D4RUZ4"/>
<dbReference type="EMBL" id="JAIWYP010000001">
    <property type="protein sequence ID" value="KAH3879748.1"/>
    <property type="molecule type" value="Genomic_DNA"/>
</dbReference>